<evidence type="ECO:0000313" key="2">
    <source>
        <dbReference type="EMBL" id="MBI1621296.1"/>
    </source>
</evidence>
<organism evidence="2 3">
    <name type="scientific">Aquamicrobium zhengzhouense</name>
    <dbReference type="NCBI Taxonomy" id="2781738"/>
    <lineage>
        <taxon>Bacteria</taxon>
        <taxon>Pseudomonadati</taxon>
        <taxon>Pseudomonadota</taxon>
        <taxon>Alphaproteobacteria</taxon>
        <taxon>Hyphomicrobiales</taxon>
        <taxon>Phyllobacteriaceae</taxon>
        <taxon>Aquamicrobium</taxon>
    </lineage>
</organism>
<gene>
    <name evidence="2" type="ORF">IOD40_11545</name>
</gene>
<dbReference type="RefSeq" id="WP_198476687.1">
    <property type="nucleotide sequence ID" value="NZ_JADGMQ010000007.1"/>
</dbReference>
<keyword evidence="1" id="KW-0732">Signal</keyword>
<feature type="signal peptide" evidence="1">
    <location>
        <begin position="1"/>
        <end position="23"/>
    </location>
</feature>
<evidence type="ECO:0000256" key="1">
    <source>
        <dbReference type="SAM" id="SignalP"/>
    </source>
</evidence>
<evidence type="ECO:0000313" key="3">
    <source>
        <dbReference type="Proteomes" id="UP000601789"/>
    </source>
</evidence>
<protein>
    <submittedName>
        <fullName evidence="2">Copper-binding protein</fullName>
    </submittedName>
</protein>
<feature type="chain" id="PRO_5046896140" evidence="1">
    <location>
        <begin position="24"/>
        <end position="145"/>
    </location>
</feature>
<dbReference type="SUPFAM" id="SSF49503">
    <property type="entry name" value="Cupredoxins"/>
    <property type="match status" value="1"/>
</dbReference>
<accession>A0ABS0SEZ7</accession>
<keyword evidence="3" id="KW-1185">Reference proteome</keyword>
<name>A0ABS0SEZ7_9HYPH</name>
<proteinExistence type="predicted"/>
<sequence length="145" mass="16374">MRIFKAATLAVGLLVSGGIAAQAQTLDPAYHGLERLEPLVLGSEDNDFYMEPKEYRLKVGQGYRWVLKAAADFEYGVVAPEFFRNIWIRKIEVGDAEIKTSSLDEIEFEDEGEAELFFVMVRPGTYEFKVRGMESRGMVGKIIVE</sequence>
<dbReference type="Proteomes" id="UP000601789">
    <property type="component" value="Unassembled WGS sequence"/>
</dbReference>
<dbReference type="InterPro" id="IPR008972">
    <property type="entry name" value="Cupredoxin"/>
</dbReference>
<dbReference type="Gene3D" id="2.60.40.420">
    <property type="entry name" value="Cupredoxins - blue copper proteins"/>
    <property type="match status" value="1"/>
</dbReference>
<dbReference type="EMBL" id="JADGMQ010000007">
    <property type="protein sequence ID" value="MBI1621296.1"/>
    <property type="molecule type" value="Genomic_DNA"/>
</dbReference>
<reference evidence="2 3" key="1">
    <citation type="submission" date="2020-10" db="EMBL/GenBank/DDBJ databases">
        <title>Aquamicrobium zhengzhouensis sp. nov., a exopolysaccharide producing bacterium isolated from farmland soil.</title>
        <authorList>
            <person name="Wang X."/>
        </authorList>
    </citation>
    <scope>NUCLEOTIDE SEQUENCE [LARGE SCALE GENOMIC DNA]</scope>
    <source>
        <strain evidence="3">cd-1</strain>
    </source>
</reference>
<comment type="caution">
    <text evidence="2">The sequence shown here is derived from an EMBL/GenBank/DDBJ whole genome shotgun (WGS) entry which is preliminary data.</text>
</comment>